<evidence type="ECO:0000313" key="3">
    <source>
        <dbReference type="Proteomes" id="UP001292094"/>
    </source>
</evidence>
<accession>A0AAE1NNY4</accession>
<dbReference type="Proteomes" id="UP001292094">
    <property type="component" value="Unassembled WGS sequence"/>
</dbReference>
<name>A0AAE1NNY4_9EUCA</name>
<gene>
    <name evidence="2" type="ORF">Pmani_033829</name>
</gene>
<dbReference type="AlphaFoldDB" id="A0AAE1NNY4"/>
<dbReference type="EMBL" id="JAWZYT010004538">
    <property type="protein sequence ID" value="KAK4293473.1"/>
    <property type="molecule type" value="Genomic_DNA"/>
</dbReference>
<feature type="signal peptide" evidence="1">
    <location>
        <begin position="1"/>
        <end position="17"/>
    </location>
</feature>
<sequence>MFTSLLFSCLLLGLSSAWDENTPQPTCQPKTSTYTITRTSLVPEQQQVTEYDYHYSHTTIDITSIIFLPSTVQLTQTCTDVGEPSVVTTTSFVTRQVYQTQVVPAQATFVVTQSSEIIATNVEVVEETITQTAVEDNFVTNTLTITNHETAFRTLTLTDTIQQFRTKTETNPFVLTETSYQSYTEVETQTVTSTSQQQVEATITVTEHEFVTRCHQPKITFDH</sequence>
<evidence type="ECO:0000256" key="1">
    <source>
        <dbReference type="SAM" id="SignalP"/>
    </source>
</evidence>
<protein>
    <submittedName>
        <fullName evidence="2">Uncharacterized protein</fullName>
    </submittedName>
</protein>
<comment type="caution">
    <text evidence="2">The sequence shown here is derived from an EMBL/GenBank/DDBJ whole genome shotgun (WGS) entry which is preliminary data.</text>
</comment>
<organism evidence="2 3">
    <name type="scientific">Petrolisthes manimaculis</name>
    <dbReference type="NCBI Taxonomy" id="1843537"/>
    <lineage>
        <taxon>Eukaryota</taxon>
        <taxon>Metazoa</taxon>
        <taxon>Ecdysozoa</taxon>
        <taxon>Arthropoda</taxon>
        <taxon>Crustacea</taxon>
        <taxon>Multicrustacea</taxon>
        <taxon>Malacostraca</taxon>
        <taxon>Eumalacostraca</taxon>
        <taxon>Eucarida</taxon>
        <taxon>Decapoda</taxon>
        <taxon>Pleocyemata</taxon>
        <taxon>Anomura</taxon>
        <taxon>Galatheoidea</taxon>
        <taxon>Porcellanidae</taxon>
        <taxon>Petrolisthes</taxon>
    </lineage>
</organism>
<evidence type="ECO:0000313" key="2">
    <source>
        <dbReference type="EMBL" id="KAK4293473.1"/>
    </source>
</evidence>
<keyword evidence="3" id="KW-1185">Reference proteome</keyword>
<proteinExistence type="predicted"/>
<feature type="chain" id="PRO_5042196428" evidence="1">
    <location>
        <begin position="18"/>
        <end position="223"/>
    </location>
</feature>
<reference evidence="2" key="1">
    <citation type="submission" date="2023-11" db="EMBL/GenBank/DDBJ databases">
        <title>Genome assemblies of two species of porcelain crab, Petrolisthes cinctipes and Petrolisthes manimaculis (Anomura: Porcellanidae).</title>
        <authorList>
            <person name="Angst P."/>
        </authorList>
    </citation>
    <scope>NUCLEOTIDE SEQUENCE</scope>
    <source>
        <strain evidence="2">PB745_02</strain>
        <tissue evidence="2">Gill</tissue>
    </source>
</reference>
<keyword evidence="1" id="KW-0732">Signal</keyword>